<accession>A0A9D1LDM6</accession>
<protein>
    <submittedName>
        <fullName evidence="1">HAD family phosphatase</fullName>
    </submittedName>
</protein>
<dbReference type="EMBL" id="DVMW01000026">
    <property type="protein sequence ID" value="HIU35680.1"/>
    <property type="molecule type" value="Genomic_DNA"/>
</dbReference>
<dbReference type="InterPro" id="IPR036412">
    <property type="entry name" value="HAD-like_sf"/>
</dbReference>
<dbReference type="AlphaFoldDB" id="A0A9D1LDM6"/>
<reference evidence="1" key="2">
    <citation type="journal article" date="2021" name="PeerJ">
        <title>Extensive microbial diversity within the chicken gut microbiome revealed by metagenomics and culture.</title>
        <authorList>
            <person name="Gilroy R."/>
            <person name="Ravi A."/>
            <person name="Getino M."/>
            <person name="Pursley I."/>
            <person name="Horton D.L."/>
            <person name="Alikhan N.F."/>
            <person name="Baker D."/>
            <person name="Gharbi K."/>
            <person name="Hall N."/>
            <person name="Watson M."/>
            <person name="Adriaenssens E.M."/>
            <person name="Foster-Nyarko E."/>
            <person name="Jarju S."/>
            <person name="Secka A."/>
            <person name="Antonio M."/>
            <person name="Oren A."/>
            <person name="Chaudhuri R.R."/>
            <person name="La Ragione R."/>
            <person name="Hildebrand F."/>
            <person name="Pallen M.J."/>
        </authorList>
    </citation>
    <scope>NUCLEOTIDE SEQUENCE</scope>
    <source>
        <strain evidence="1">ChiGjej1B1-19959</strain>
    </source>
</reference>
<proteinExistence type="predicted"/>
<sequence>MRILATDFDNTLFRDRTITRADADAIARYRFAGNRFGIVTGRHLPSIRAELERWALPVDFVVACTGGVLTDGAFRVLSEHRAPRAGLVPLYEAALPLDPLYFCVSVGLERYWIEVPAPPPEGAEARLPKAALETLPDYHEMGTGFATEETAAEFTAYCSERLSALLTAHRNGIHVDVCAPGTSKVSGLYEVLGLYGAKKDDLFVAGDNLNDLSMIREFSSFAMEKGRDELKRYARAAVGSIAEIVDMLL</sequence>
<evidence type="ECO:0000313" key="1">
    <source>
        <dbReference type="EMBL" id="HIU35680.1"/>
    </source>
</evidence>
<organism evidence="1 2">
    <name type="scientific">Candidatus Fimenecus excrementigallinarum</name>
    <dbReference type="NCBI Taxonomy" id="2840816"/>
    <lineage>
        <taxon>Bacteria</taxon>
        <taxon>Bacillati</taxon>
        <taxon>Bacillota</taxon>
        <taxon>Clostridia</taxon>
        <taxon>Candidatus Fimenecus</taxon>
    </lineage>
</organism>
<dbReference type="PANTHER" id="PTHR10000">
    <property type="entry name" value="PHOSPHOSERINE PHOSPHATASE"/>
    <property type="match status" value="1"/>
</dbReference>
<dbReference type="GO" id="GO:0005829">
    <property type="term" value="C:cytosol"/>
    <property type="evidence" value="ECO:0007669"/>
    <property type="project" value="TreeGrafter"/>
</dbReference>
<dbReference type="PANTHER" id="PTHR10000:SF58">
    <property type="entry name" value="PYRIDOXAL PHOSPHATE PHOSPHATASE YBHA"/>
    <property type="match status" value="1"/>
</dbReference>
<gene>
    <name evidence="1" type="ORF">IAC53_03625</name>
</gene>
<dbReference type="GO" id="GO:0016791">
    <property type="term" value="F:phosphatase activity"/>
    <property type="evidence" value="ECO:0007669"/>
    <property type="project" value="TreeGrafter"/>
</dbReference>
<dbReference type="SUPFAM" id="SSF56784">
    <property type="entry name" value="HAD-like"/>
    <property type="match status" value="1"/>
</dbReference>
<dbReference type="InterPro" id="IPR023214">
    <property type="entry name" value="HAD_sf"/>
</dbReference>
<dbReference type="Gene3D" id="3.30.1240.10">
    <property type="match status" value="1"/>
</dbReference>
<comment type="caution">
    <text evidence="1">The sequence shown here is derived from an EMBL/GenBank/DDBJ whole genome shotgun (WGS) entry which is preliminary data.</text>
</comment>
<name>A0A9D1LDM6_9FIRM</name>
<evidence type="ECO:0000313" key="2">
    <source>
        <dbReference type="Proteomes" id="UP000824071"/>
    </source>
</evidence>
<dbReference type="Proteomes" id="UP000824071">
    <property type="component" value="Unassembled WGS sequence"/>
</dbReference>
<dbReference type="Gene3D" id="3.40.50.1000">
    <property type="entry name" value="HAD superfamily/HAD-like"/>
    <property type="match status" value="1"/>
</dbReference>
<dbReference type="GO" id="GO:0000287">
    <property type="term" value="F:magnesium ion binding"/>
    <property type="evidence" value="ECO:0007669"/>
    <property type="project" value="TreeGrafter"/>
</dbReference>
<reference evidence="1" key="1">
    <citation type="submission" date="2020-10" db="EMBL/GenBank/DDBJ databases">
        <authorList>
            <person name="Gilroy R."/>
        </authorList>
    </citation>
    <scope>NUCLEOTIDE SEQUENCE</scope>
    <source>
        <strain evidence="1">ChiGjej1B1-19959</strain>
    </source>
</reference>
<dbReference type="Pfam" id="PF08282">
    <property type="entry name" value="Hydrolase_3"/>
    <property type="match status" value="1"/>
</dbReference>